<proteinExistence type="predicted"/>
<keyword evidence="3" id="KW-1185">Reference proteome</keyword>
<evidence type="ECO:0000313" key="2">
    <source>
        <dbReference type="EMBL" id="CDI02404.1"/>
    </source>
</evidence>
<dbReference type="PANTHER" id="PTHR22617">
    <property type="entry name" value="CHEMOTAXIS SENSOR HISTIDINE KINASE-RELATED"/>
    <property type="match status" value="1"/>
</dbReference>
<gene>
    <name evidence="2" type="ORF">BN873_300025</name>
</gene>
<reference evidence="2" key="1">
    <citation type="submission" date="2013-07" db="EMBL/GenBank/DDBJ databases">
        <authorList>
            <person name="McIlroy S."/>
        </authorList>
    </citation>
    <scope>NUCLEOTIDE SEQUENCE [LARGE SCALE GENOMIC DNA]</scope>
    <source>
        <strain evidence="2">Run_A_D11</strain>
    </source>
</reference>
<dbReference type="InterPro" id="IPR036061">
    <property type="entry name" value="CheW-like_dom_sf"/>
</dbReference>
<evidence type="ECO:0000259" key="1">
    <source>
        <dbReference type="PROSITE" id="PS50851"/>
    </source>
</evidence>
<dbReference type="PROSITE" id="PS50851">
    <property type="entry name" value="CHEW"/>
    <property type="match status" value="1"/>
</dbReference>
<dbReference type="OrthoDB" id="5298045at2"/>
<accession>W6M711</accession>
<comment type="caution">
    <text evidence="2">The sequence shown here is derived from an EMBL/GenBank/DDBJ whole genome shotgun (WGS) entry which is preliminary data.</text>
</comment>
<dbReference type="InterPro" id="IPR002545">
    <property type="entry name" value="CheW-lke_dom"/>
</dbReference>
<evidence type="ECO:0000313" key="3">
    <source>
        <dbReference type="Proteomes" id="UP000035760"/>
    </source>
</evidence>
<dbReference type="STRING" id="1400863.BN873_300025"/>
<dbReference type="GO" id="GO:0006935">
    <property type="term" value="P:chemotaxis"/>
    <property type="evidence" value="ECO:0007669"/>
    <property type="project" value="InterPro"/>
</dbReference>
<dbReference type="SMART" id="SM00260">
    <property type="entry name" value="CheW"/>
    <property type="match status" value="1"/>
</dbReference>
<protein>
    <recommendedName>
        <fullName evidence="1">CheW-like domain-containing protein</fullName>
    </recommendedName>
</protein>
<dbReference type="RefSeq" id="WP_048672579.1">
    <property type="nucleotide sequence ID" value="NZ_CBTJ020000037.1"/>
</dbReference>
<dbReference type="AlphaFoldDB" id="W6M711"/>
<dbReference type="InterPro" id="IPR039315">
    <property type="entry name" value="CheW"/>
</dbReference>
<feature type="domain" description="CheW-like" evidence="1">
    <location>
        <begin position="44"/>
        <end position="185"/>
    </location>
</feature>
<name>W6M711_9GAMM</name>
<sequence>MAEAVLGSPTASSALDPFDILLELDRRIRERAPASASNAQLSEIKGQLAARLGSWNLLFSMDDVAEIIPFPRGITQVPGVKRWLLGIANLRGRVISVSDLRDFLTERPTPQLPGCQIVVVRAGEWDYGLLVEEIVGMRHFGPQHRLPSLENVEESLHPFVGEAFWSDNQCWIVFNTRALLVEPQFLNAAS</sequence>
<dbReference type="PANTHER" id="PTHR22617:SF43">
    <property type="entry name" value="PROTEIN PILI"/>
    <property type="match status" value="1"/>
</dbReference>
<dbReference type="EMBL" id="CBTJ020000037">
    <property type="protein sequence ID" value="CDI02404.1"/>
    <property type="molecule type" value="Genomic_DNA"/>
</dbReference>
<dbReference type="Proteomes" id="UP000035760">
    <property type="component" value="Unassembled WGS sequence"/>
</dbReference>
<organism evidence="2 3">
    <name type="scientific">Candidatus Competibacter denitrificans Run_A_D11</name>
    <dbReference type="NCBI Taxonomy" id="1400863"/>
    <lineage>
        <taxon>Bacteria</taxon>
        <taxon>Pseudomonadati</taxon>
        <taxon>Pseudomonadota</taxon>
        <taxon>Gammaproteobacteria</taxon>
        <taxon>Candidatus Competibacteraceae</taxon>
        <taxon>Candidatus Competibacter</taxon>
    </lineage>
</organism>
<dbReference type="SUPFAM" id="SSF50341">
    <property type="entry name" value="CheW-like"/>
    <property type="match status" value="1"/>
</dbReference>
<reference evidence="2" key="2">
    <citation type="submission" date="2014-03" db="EMBL/GenBank/DDBJ databases">
        <title>Candidatus Competibacter-lineage genomes retrieved from metagenomes reveal functional metabolic diversity.</title>
        <authorList>
            <person name="McIlroy S.J."/>
            <person name="Albertsen M."/>
            <person name="Andresen E.K."/>
            <person name="Saunders A.M."/>
            <person name="Kristiansen R."/>
            <person name="Stokholm-Bjerregaard M."/>
            <person name="Nielsen K.L."/>
            <person name="Nielsen P.H."/>
        </authorList>
    </citation>
    <scope>NUCLEOTIDE SEQUENCE</scope>
    <source>
        <strain evidence="2">Run_A_D11</strain>
    </source>
</reference>
<dbReference type="GO" id="GO:0007165">
    <property type="term" value="P:signal transduction"/>
    <property type="evidence" value="ECO:0007669"/>
    <property type="project" value="InterPro"/>
</dbReference>
<dbReference type="Gene3D" id="2.40.50.180">
    <property type="entry name" value="CheA-289, Domain 4"/>
    <property type="match status" value="1"/>
</dbReference>
<dbReference type="GO" id="GO:0005829">
    <property type="term" value="C:cytosol"/>
    <property type="evidence" value="ECO:0007669"/>
    <property type="project" value="TreeGrafter"/>
</dbReference>
<dbReference type="Pfam" id="PF01584">
    <property type="entry name" value="CheW"/>
    <property type="match status" value="1"/>
</dbReference>